<feature type="transmembrane region" description="Helical" evidence="7">
    <location>
        <begin position="6"/>
        <end position="25"/>
    </location>
</feature>
<evidence type="ECO:0000256" key="3">
    <source>
        <dbReference type="ARBA" id="ARBA00022553"/>
    </source>
</evidence>
<keyword evidence="10" id="KW-1185">Reference proteome</keyword>
<proteinExistence type="predicted"/>
<dbReference type="PANTHER" id="PTHR44936">
    <property type="entry name" value="SENSOR PROTEIN CREC"/>
    <property type="match status" value="1"/>
</dbReference>
<evidence type="ECO:0000313" key="9">
    <source>
        <dbReference type="EMBL" id="GIL39038.1"/>
    </source>
</evidence>
<evidence type="ECO:0000256" key="4">
    <source>
        <dbReference type="ARBA" id="ARBA00022679"/>
    </source>
</evidence>
<dbReference type="Pfam" id="PF02518">
    <property type="entry name" value="HATPase_c"/>
    <property type="match status" value="1"/>
</dbReference>
<dbReference type="GO" id="GO:0004673">
    <property type="term" value="F:protein histidine kinase activity"/>
    <property type="evidence" value="ECO:0007669"/>
    <property type="project" value="UniProtKB-EC"/>
</dbReference>
<dbReference type="Gene3D" id="3.30.565.10">
    <property type="entry name" value="Histidine kinase-like ATPase, C-terminal domain"/>
    <property type="match status" value="1"/>
</dbReference>
<feature type="domain" description="Histidine kinase" evidence="8">
    <location>
        <begin position="465"/>
        <end position="665"/>
    </location>
</feature>
<gene>
    <name evidence="9" type="ORF">TMPK1_12750</name>
</gene>
<dbReference type="SUPFAM" id="SSF55874">
    <property type="entry name" value="ATPase domain of HSP90 chaperone/DNA topoisomerase II/histidine kinase"/>
    <property type="match status" value="1"/>
</dbReference>
<dbReference type="RefSeq" id="WP_420242137.1">
    <property type="nucleotide sequence ID" value="NZ_BOPV01000001.1"/>
</dbReference>
<dbReference type="PANTHER" id="PTHR44936:SF9">
    <property type="entry name" value="SENSOR PROTEIN CREC"/>
    <property type="match status" value="1"/>
</dbReference>
<evidence type="ECO:0000256" key="1">
    <source>
        <dbReference type="ARBA" id="ARBA00000085"/>
    </source>
</evidence>
<evidence type="ECO:0000259" key="8">
    <source>
        <dbReference type="PROSITE" id="PS50109"/>
    </source>
</evidence>
<name>A0A8S8X6S3_9PROT</name>
<dbReference type="EMBL" id="BOPV01000001">
    <property type="protein sequence ID" value="GIL39038.1"/>
    <property type="molecule type" value="Genomic_DNA"/>
</dbReference>
<sequence>MALADASLLLHLACAIAYAALAALALLKRPVSATGRWLIAACSVTVIWALCWAVAPNLSLVPLLETAMPLAWCGFLAQLNVRALGEAAPKLKHQFLLVTALLSGAALAAELALLVLPTPSWAALGEIVLRIAIAVAGVLLLENLYRNADAAGRWNLKPVLLALLGLFAFEIVLYADTLLFRRMTPGLVVARAPIAMMLVPLLALGAARNRGWKVDIHVSRDVVFHSATLMICGGFLLGMAALGGVVRALEVEWGPMLEAVLLFAAVVVVAIAVTSGVVRSRLKAIVARNFFSHRYDWRQVWLGYLGTLSDVEGTLQARIIRAVADPVDSPGGWLWLRDGSTCRCVATWNEPMPPAGGSLPAGFLDAFRNGAWILDLERQVDLDSVPPVLRNLKRAWAAVALAHGGQVLGFVVLAQPRAASQVDFETYDLLRVLALQTASYVAEEQTSVELADARRFEAYGKRFAFVVHDLKNVVSQLSLMLRNAETYRHDPAFQADVIETVAHAVQSMNKTLAQLRQARSLAAAECEPASIVRAVAARRAQTGATVRVEDEAGGATVALDAAQFERSLEHLIDNALEVSPDGIGIDVRLEKTETALAIEVIDRGRGMAPGFVATELFRPFRSTKGGHGIGAYQVRETARAAGGDLVVVSEPGVGTTMRLVLPRVGETRMKNENLAVAAALPFSTRVSQ</sequence>
<feature type="transmembrane region" description="Helical" evidence="7">
    <location>
        <begin position="37"/>
        <end position="55"/>
    </location>
</feature>
<evidence type="ECO:0000256" key="5">
    <source>
        <dbReference type="ARBA" id="ARBA00022777"/>
    </source>
</evidence>
<dbReference type="InterPro" id="IPR005467">
    <property type="entry name" value="His_kinase_dom"/>
</dbReference>
<feature type="transmembrane region" description="Helical" evidence="7">
    <location>
        <begin position="154"/>
        <end position="175"/>
    </location>
</feature>
<evidence type="ECO:0000256" key="2">
    <source>
        <dbReference type="ARBA" id="ARBA00012438"/>
    </source>
</evidence>
<dbReference type="EC" id="2.7.13.3" evidence="2"/>
<feature type="transmembrane region" description="Helical" evidence="7">
    <location>
        <begin position="227"/>
        <end position="247"/>
    </location>
</feature>
<feature type="transmembrane region" description="Helical" evidence="7">
    <location>
        <begin position="95"/>
        <end position="115"/>
    </location>
</feature>
<organism evidence="9 10">
    <name type="scientific">Roseiterribacter gracilis</name>
    <dbReference type="NCBI Taxonomy" id="2812848"/>
    <lineage>
        <taxon>Bacteria</taxon>
        <taxon>Pseudomonadati</taxon>
        <taxon>Pseudomonadota</taxon>
        <taxon>Alphaproteobacteria</taxon>
        <taxon>Rhodospirillales</taxon>
        <taxon>Roseiterribacteraceae</taxon>
        <taxon>Roseiterribacter</taxon>
    </lineage>
</organism>
<keyword evidence="5 9" id="KW-0418">Kinase</keyword>
<feature type="transmembrane region" description="Helical" evidence="7">
    <location>
        <begin position="259"/>
        <end position="278"/>
    </location>
</feature>
<dbReference type="InterPro" id="IPR029016">
    <property type="entry name" value="GAF-like_dom_sf"/>
</dbReference>
<dbReference type="InterPro" id="IPR003594">
    <property type="entry name" value="HATPase_dom"/>
</dbReference>
<dbReference type="InterPro" id="IPR004358">
    <property type="entry name" value="Sig_transdc_His_kin-like_C"/>
</dbReference>
<feature type="transmembrane region" description="Helical" evidence="7">
    <location>
        <begin position="121"/>
        <end position="142"/>
    </location>
</feature>
<dbReference type="GO" id="GO:0000160">
    <property type="term" value="P:phosphorelay signal transduction system"/>
    <property type="evidence" value="ECO:0007669"/>
    <property type="project" value="UniProtKB-KW"/>
</dbReference>
<evidence type="ECO:0000256" key="6">
    <source>
        <dbReference type="ARBA" id="ARBA00023012"/>
    </source>
</evidence>
<dbReference type="AlphaFoldDB" id="A0A8S8X6S3"/>
<reference evidence="9" key="1">
    <citation type="submission" date="2021-02" db="EMBL/GenBank/DDBJ databases">
        <title>Genome sequence of Rhodospirillales sp. strain TMPK1 isolated from soil.</title>
        <authorList>
            <person name="Nakai R."/>
            <person name="Kusada H."/>
            <person name="Tamaki H."/>
        </authorList>
    </citation>
    <scope>NUCLEOTIDE SEQUENCE</scope>
    <source>
        <strain evidence="9">TMPK1</strain>
    </source>
</reference>
<evidence type="ECO:0000313" key="10">
    <source>
        <dbReference type="Proteomes" id="UP000681075"/>
    </source>
</evidence>
<keyword evidence="3" id="KW-0597">Phosphoprotein</keyword>
<dbReference type="InterPro" id="IPR036890">
    <property type="entry name" value="HATPase_C_sf"/>
</dbReference>
<dbReference type="PROSITE" id="PS50109">
    <property type="entry name" value="HIS_KIN"/>
    <property type="match status" value="1"/>
</dbReference>
<dbReference type="InterPro" id="IPR050980">
    <property type="entry name" value="2C_sensor_his_kinase"/>
</dbReference>
<dbReference type="Proteomes" id="UP000681075">
    <property type="component" value="Unassembled WGS sequence"/>
</dbReference>
<keyword evidence="4" id="KW-0808">Transferase</keyword>
<comment type="caution">
    <text evidence="9">The sequence shown here is derived from an EMBL/GenBank/DDBJ whole genome shotgun (WGS) entry which is preliminary data.</text>
</comment>
<keyword evidence="7" id="KW-0472">Membrane</keyword>
<dbReference type="InterPro" id="IPR014265">
    <property type="entry name" value="XrtA/PrsK"/>
</dbReference>
<feature type="transmembrane region" description="Helical" evidence="7">
    <location>
        <begin position="187"/>
        <end position="207"/>
    </location>
</feature>
<keyword evidence="7" id="KW-1133">Transmembrane helix</keyword>
<keyword evidence="6" id="KW-0902">Two-component regulatory system</keyword>
<evidence type="ECO:0000256" key="7">
    <source>
        <dbReference type="SAM" id="Phobius"/>
    </source>
</evidence>
<dbReference type="NCBIfam" id="TIGR02916">
    <property type="entry name" value="PEP_his_kin"/>
    <property type="match status" value="1"/>
</dbReference>
<dbReference type="Gene3D" id="3.30.450.40">
    <property type="match status" value="1"/>
</dbReference>
<dbReference type="PRINTS" id="PR00344">
    <property type="entry name" value="BCTRLSENSOR"/>
</dbReference>
<accession>A0A8S8X6S3</accession>
<dbReference type="SUPFAM" id="SSF55781">
    <property type="entry name" value="GAF domain-like"/>
    <property type="match status" value="1"/>
</dbReference>
<keyword evidence="7" id="KW-0812">Transmembrane</keyword>
<protein>
    <recommendedName>
        <fullName evidence="2">histidine kinase</fullName>
        <ecNumber evidence="2">2.7.13.3</ecNumber>
    </recommendedName>
</protein>
<comment type="catalytic activity">
    <reaction evidence="1">
        <text>ATP + protein L-histidine = ADP + protein N-phospho-L-histidine.</text>
        <dbReference type="EC" id="2.7.13.3"/>
    </reaction>
</comment>
<dbReference type="SMART" id="SM00387">
    <property type="entry name" value="HATPase_c"/>
    <property type="match status" value="1"/>
</dbReference>